<feature type="transmembrane region" description="Helical" evidence="12">
    <location>
        <begin position="193"/>
        <end position="212"/>
    </location>
</feature>
<dbReference type="Pfam" id="PF00813">
    <property type="entry name" value="FliP"/>
    <property type="match status" value="1"/>
</dbReference>
<keyword evidence="14" id="KW-0966">Cell projection</keyword>
<proteinExistence type="inferred from homology"/>
<evidence type="ECO:0000256" key="8">
    <source>
        <dbReference type="ARBA" id="ARBA00022989"/>
    </source>
</evidence>
<evidence type="ECO:0000313" key="15">
    <source>
        <dbReference type="Proteomes" id="UP000198548"/>
    </source>
</evidence>
<dbReference type="GO" id="GO:0009306">
    <property type="term" value="P:protein secretion"/>
    <property type="evidence" value="ECO:0007669"/>
    <property type="project" value="UniProtKB-UniRule"/>
</dbReference>
<dbReference type="AlphaFoldDB" id="A0A1H7T6K0"/>
<evidence type="ECO:0000256" key="12">
    <source>
        <dbReference type="RuleBase" id="RU362069"/>
    </source>
</evidence>
<sequence length="221" mass="24744">MTENLTEALSLAGDSSEAVNLYLLLFIIALVPSFLVLTTSFTRIIIVLSFTRNALGTQQSPPNQVLLGLALFLSLFVMRPVYQEVNDEALQPMLAGEITREESFSRAEEPIKEFMLEQTRTTDLELFVELSNESFPDEPEDLSLFTVIPAFAISELRTAFTIGFLIFVPFLVIDIVVASILMSMGMFMLSPVMISLPFKLLLFVMVDGWYLVVESLVGSFY</sequence>
<feature type="transmembrane region" description="Helical" evidence="12">
    <location>
        <begin position="20"/>
        <end position="45"/>
    </location>
</feature>
<reference evidence="13 16" key="2">
    <citation type="submission" date="2019-07" db="EMBL/GenBank/DDBJ databases">
        <title>Whole genome shotgun sequence of Alkalibacterium putridalgicola NBRC 103243.</title>
        <authorList>
            <person name="Hosoyama A."/>
            <person name="Uohara A."/>
            <person name="Ohji S."/>
            <person name="Ichikawa N."/>
        </authorList>
    </citation>
    <scope>NUCLEOTIDE SEQUENCE [LARGE SCALE GENOMIC DNA]</scope>
    <source>
        <strain evidence="13 16">NBRC 103243</strain>
    </source>
</reference>
<evidence type="ECO:0000256" key="4">
    <source>
        <dbReference type="ARBA" id="ARBA00022475"/>
    </source>
</evidence>
<dbReference type="STRING" id="426703.SAMN04488100_11114"/>
<dbReference type="PROSITE" id="PS01061">
    <property type="entry name" value="FLIP_2"/>
    <property type="match status" value="1"/>
</dbReference>
<dbReference type="InterPro" id="IPR005838">
    <property type="entry name" value="T3SS_IM_P"/>
</dbReference>
<evidence type="ECO:0000313" key="14">
    <source>
        <dbReference type="EMBL" id="SEL80145.1"/>
    </source>
</evidence>
<dbReference type="NCBIfam" id="TIGR01103">
    <property type="entry name" value="fliP"/>
    <property type="match status" value="1"/>
</dbReference>
<evidence type="ECO:0000313" key="13">
    <source>
        <dbReference type="EMBL" id="GEK89345.1"/>
    </source>
</evidence>
<keyword evidence="9 12" id="KW-0472">Membrane</keyword>
<keyword evidence="6 12" id="KW-1005">Bacterial flagellum biogenesis</keyword>
<evidence type="ECO:0000256" key="3">
    <source>
        <dbReference type="ARBA" id="ARBA00022448"/>
    </source>
</evidence>
<evidence type="ECO:0000256" key="7">
    <source>
        <dbReference type="ARBA" id="ARBA00022927"/>
    </source>
</evidence>
<keyword evidence="14" id="KW-0969">Cilium</keyword>
<keyword evidence="8 12" id="KW-1133">Transmembrane helix</keyword>
<comment type="similarity">
    <text evidence="1 12">Belongs to the FliP/MopC/SpaP family.</text>
</comment>
<dbReference type="InterPro" id="IPR005837">
    <property type="entry name" value="FliP"/>
</dbReference>
<protein>
    <recommendedName>
        <fullName evidence="2 12">Flagellar biosynthetic protein FliP</fullName>
    </recommendedName>
</protein>
<feature type="transmembrane region" description="Helical" evidence="12">
    <location>
        <begin position="159"/>
        <end position="181"/>
    </location>
</feature>
<gene>
    <name evidence="12 13" type="primary">fliP</name>
    <name evidence="13" type="ORF">APU01nite_13840</name>
    <name evidence="14" type="ORF">SAMN04488100_11114</name>
</gene>
<reference evidence="14 15" key="1">
    <citation type="submission" date="2016-10" db="EMBL/GenBank/DDBJ databases">
        <authorList>
            <person name="de Groot N.N."/>
        </authorList>
    </citation>
    <scope>NUCLEOTIDE SEQUENCE [LARGE SCALE GENOMIC DNA]</scope>
    <source>
        <strain evidence="14 15">DSM 19182</strain>
    </source>
</reference>
<organism evidence="14 15">
    <name type="scientific">Alkalibacterium putridalgicola</name>
    <dbReference type="NCBI Taxonomy" id="426703"/>
    <lineage>
        <taxon>Bacteria</taxon>
        <taxon>Bacillati</taxon>
        <taxon>Bacillota</taxon>
        <taxon>Bacilli</taxon>
        <taxon>Lactobacillales</taxon>
        <taxon>Carnobacteriaceae</taxon>
        <taxon>Alkalibacterium</taxon>
    </lineage>
</organism>
<keyword evidence="3 12" id="KW-0813">Transport</keyword>
<keyword evidence="10" id="KW-0975">Bacterial flagellum</keyword>
<accession>A0A1H7T6K0</accession>
<dbReference type="GO" id="GO:0009425">
    <property type="term" value="C:bacterial-type flagellum basal body"/>
    <property type="evidence" value="ECO:0007669"/>
    <property type="project" value="UniProtKB-SubCell"/>
</dbReference>
<dbReference type="RefSeq" id="WP_091487750.1">
    <property type="nucleotide sequence ID" value="NZ_BJUX01000013.1"/>
</dbReference>
<keyword evidence="4 12" id="KW-1003">Cell membrane</keyword>
<keyword evidence="16" id="KW-1185">Reference proteome</keyword>
<keyword evidence="11 12" id="KW-1006">Bacterial flagellum protein export</keyword>
<keyword evidence="7 12" id="KW-0653">Protein transport</keyword>
<evidence type="ECO:0000256" key="6">
    <source>
        <dbReference type="ARBA" id="ARBA00022795"/>
    </source>
</evidence>
<dbReference type="GO" id="GO:0005886">
    <property type="term" value="C:plasma membrane"/>
    <property type="evidence" value="ECO:0007669"/>
    <property type="project" value="UniProtKB-SubCell"/>
</dbReference>
<evidence type="ECO:0000256" key="2">
    <source>
        <dbReference type="ARBA" id="ARBA00021714"/>
    </source>
</evidence>
<keyword evidence="5 12" id="KW-0812">Transmembrane</keyword>
<dbReference type="PANTHER" id="PTHR30587:SF0">
    <property type="entry name" value="FLAGELLAR BIOSYNTHETIC PROTEIN FLIP"/>
    <property type="match status" value="1"/>
</dbReference>
<keyword evidence="14" id="KW-0282">Flagellum</keyword>
<evidence type="ECO:0000256" key="9">
    <source>
        <dbReference type="ARBA" id="ARBA00023136"/>
    </source>
</evidence>
<dbReference type="GO" id="GO:0044781">
    <property type="term" value="P:bacterial-type flagellum organization"/>
    <property type="evidence" value="ECO:0007669"/>
    <property type="project" value="UniProtKB-UniRule"/>
</dbReference>
<dbReference type="PANTHER" id="PTHR30587">
    <property type="entry name" value="FLAGELLAR BIOSYNTHETIC PROTEIN FLIP"/>
    <property type="match status" value="1"/>
</dbReference>
<evidence type="ECO:0000313" key="16">
    <source>
        <dbReference type="Proteomes" id="UP000321425"/>
    </source>
</evidence>
<evidence type="ECO:0000256" key="10">
    <source>
        <dbReference type="ARBA" id="ARBA00023143"/>
    </source>
</evidence>
<dbReference type="OrthoDB" id="9805111at2"/>
<dbReference type="PRINTS" id="PR01302">
    <property type="entry name" value="TYPE3IMPPROT"/>
</dbReference>
<comment type="function">
    <text evidence="12">Plays a role in the flagellum-specific transport system.</text>
</comment>
<dbReference type="NCBIfam" id="NF009438">
    <property type="entry name" value="PRK12797.1"/>
    <property type="match status" value="1"/>
</dbReference>
<dbReference type="EMBL" id="FOBL01000011">
    <property type="protein sequence ID" value="SEL80145.1"/>
    <property type="molecule type" value="Genomic_DNA"/>
</dbReference>
<comment type="caution">
    <text evidence="12">Lacks conserved residue(s) required for the propagation of feature annotation.</text>
</comment>
<name>A0A1H7T6K0_9LACT</name>
<dbReference type="EMBL" id="BJUX01000013">
    <property type="protein sequence ID" value="GEK89345.1"/>
    <property type="molecule type" value="Genomic_DNA"/>
</dbReference>
<dbReference type="Proteomes" id="UP000321425">
    <property type="component" value="Unassembled WGS sequence"/>
</dbReference>
<comment type="subcellular location">
    <subcellularLocation>
        <location evidence="12">Cell membrane</location>
        <topology evidence="12">Multi-pass membrane protein</topology>
    </subcellularLocation>
    <subcellularLocation>
        <location evidence="12">Bacterial flagellum basal body</location>
    </subcellularLocation>
</comment>
<evidence type="ECO:0000256" key="11">
    <source>
        <dbReference type="ARBA" id="ARBA00023225"/>
    </source>
</evidence>
<dbReference type="Proteomes" id="UP000198548">
    <property type="component" value="Unassembled WGS sequence"/>
</dbReference>
<evidence type="ECO:0000256" key="1">
    <source>
        <dbReference type="ARBA" id="ARBA00006257"/>
    </source>
</evidence>
<evidence type="ECO:0000256" key="5">
    <source>
        <dbReference type="ARBA" id="ARBA00022692"/>
    </source>
</evidence>